<evidence type="ECO:0000256" key="2">
    <source>
        <dbReference type="ARBA" id="ARBA00022737"/>
    </source>
</evidence>
<organism evidence="4 5">
    <name type="scientific">Ophiophagus hannah</name>
    <name type="common">King cobra</name>
    <name type="synonym">Naja hannah</name>
    <dbReference type="NCBI Taxonomy" id="8665"/>
    <lineage>
        <taxon>Eukaryota</taxon>
        <taxon>Metazoa</taxon>
        <taxon>Chordata</taxon>
        <taxon>Craniata</taxon>
        <taxon>Vertebrata</taxon>
        <taxon>Euteleostomi</taxon>
        <taxon>Lepidosauria</taxon>
        <taxon>Squamata</taxon>
        <taxon>Bifurcata</taxon>
        <taxon>Unidentata</taxon>
        <taxon>Episquamata</taxon>
        <taxon>Toxicofera</taxon>
        <taxon>Serpentes</taxon>
        <taxon>Colubroidea</taxon>
        <taxon>Elapidae</taxon>
        <taxon>Elapinae</taxon>
        <taxon>Ophiophagus</taxon>
    </lineage>
</organism>
<feature type="non-terminal residue" evidence="4">
    <location>
        <position position="1"/>
    </location>
</feature>
<dbReference type="EMBL" id="AZIM01000461">
    <property type="protein sequence ID" value="ETE70891.1"/>
    <property type="molecule type" value="Genomic_DNA"/>
</dbReference>
<dbReference type="InterPro" id="IPR051568">
    <property type="entry name" value="LZTR1/Attractin"/>
</dbReference>
<dbReference type="SUPFAM" id="SSF117281">
    <property type="entry name" value="Kelch motif"/>
    <property type="match status" value="1"/>
</dbReference>
<gene>
    <name evidence="4" type="ORF">L345_03292</name>
</gene>
<keyword evidence="2" id="KW-0677">Repeat</keyword>
<feature type="region of interest" description="Disordered" evidence="3">
    <location>
        <begin position="1"/>
        <end position="39"/>
    </location>
</feature>
<reference evidence="4 5" key="1">
    <citation type="journal article" date="2013" name="Proc. Natl. Acad. Sci. U.S.A.">
        <title>The king cobra genome reveals dynamic gene evolution and adaptation in the snake venom system.</title>
        <authorList>
            <person name="Vonk F.J."/>
            <person name="Casewell N.R."/>
            <person name="Henkel C.V."/>
            <person name="Heimberg A.M."/>
            <person name="Jansen H.J."/>
            <person name="McCleary R.J."/>
            <person name="Kerkkamp H.M."/>
            <person name="Vos R.A."/>
            <person name="Guerreiro I."/>
            <person name="Calvete J.J."/>
            <person name="Wuster W."/>
            <person name="Woods A.E."/>
            <person name="Logan J.M."/>
            <person name="Harrison R.A."/>
            <person name="Castoe T.A."/>
            <person name="de Koning A.P."/>
            <person name="Pollock D.D."/>
            <person name="Yandell M."/>
            <person name="Calderon D."/>
            <person name="Renjifo C."/>
            <person name="Currier R.B."/>
            <person name="Salgado D."/>
            <person name="Pla D."/>
            <person name="Sanz L."/>
            <person name="Hyder A.S."/>
            <person name="Ribeiro J.M."/>
            <person name="Arntzen J.W."/>
            <person name="van den Thillart G.E."/>
            <person name="Boetzer M."/>
            <person name="Pirovano W."/>
            <person name="Dirks R.P."/>
            <person name="Spaink H.P."/>
            <person name="Duboule D."/>
            <person name="McGlinn E."/>
            <person name="Kini R.M."/>
            <person name="Richardson M.K."/>
        </authorList>
    </citation>
    <scope>NUCLEOTIDE SEQUENCE</scope>
    <source>
        <tissue evidence="4">Blood</tissue>
    </source>
</reference>
<keyword evidence="1" id="KW-0880">Kelch repeat</keyword>
<sequence length="505" mass="56292">REEKAEQPGCLSLEEGGGVGRKPARKRQSGGGGRVGLRGERVAEGMQGGHRLQRVTFAWSYCLEDVISTWVCFPANTGMKRKTTFSWNPVKQSKISPCDRYKHACCICRGFLYVYGGRRNTSLSDFWRFKIGKDILYIFGGMVDSAFTQKRNPLWMYDIDATKWIACRLPAVAGEVQVPVNRKGHSAVVYRGNMYIYGGYIDIKGASQEFWTFHFDTKQWAPLLAASSGNSPGPRHGHSAVVYGNGMYLFGGLMGLSEQKDFWMWDFIATNWSSIRRSQGPPRLVGHSALILEDSMLILGRGLSSTKPNNTLWQYHFPSQTWIKLPSPMALSSKAYHQMLPTGFGFQGAADCPLRLPGCLKSKEKRCSKLLMLSKQHTCFFEHFHEEPTYQILNNESGSDIEMKTFCQSSRDSLGFTSYQTTSSVELNSDPAAELLCKGRTSYLNIAKEQEFATMALTDGESSLDTLQNECGDICESSVVMLLVGGKPLSSSPAISFWQVELNGT</sequence>
<dbReference type="AlphaFoldDB" id="V8PA83"/>
<dbReference type="PANTHER" id="PTHR46376:SF1">
    <property type="entry name" value="LEUCINE-ZIPPER-LIKE TRANSCRIPTIONAL REGULATOR 1"/>
    <property type="match status" value="1"/>
</dbReference>
<dbReference type="Pfam" id="PF24681">
    <property type="entry name" value="Kelch_KLHDC2_KLHL20_DRC7"/>
    <property type="match status" value="1"/>
</dbReference>
<comment type="caution">
    <text evidence="4">The sequence shown here is derived from an EMBL/GenBank/DDBJ whole genome shotgun (WGS) entry which is preliminary data.</text>
</comment>
<dbReference type="PANTHER" id="PTHR46376">
    <property type="entry name" value="LEUCINE-ZIPPER-LIKE TRANSCRIPTIONAL REGULATOR 1"/>
    <property type="match status" value="1"/>
</dbReference>
<dbReference type="Proteomes" id="UP000018936">
    <property type="component" value="Unassembled WGS sequence"/>
</dbReference>
<keyword evidence="5" id="KW-1185">Reference proteome</keyword>
<dbReference type="Gene3D" id="2.120.10.80">
    <property type="entry name" value="Kelch-type beta propeller"/>
    <property type="match status" value="2"/>
</dbReference>
<dbReference type="OrthoDB" id="432528at2759"/>
<evidence type="ECO:0000256" key="3">
    <source>
        <dbReference type="SAM" id="MobiDB-lite"/>
    </source>
</evidence>
<evidence type="ECO:0000256" key="1">
    <source>
        <dbReference type="ARBA" id="ARBA00022441"/>
    </source>
</evidence>
<evidence type="ECO:0000313" key="5">
    <source>
        <dbReference type="Proteomes" id="UP000018936"/>
    </source>
</evidence>
<dbReference type="InterPro" id="IPR015915">
    <property type="entry name" value="Kelch-typ_b-propeller"/>
</dbReference>
<name>V8PA83_OPHHA</name>
<evidence type="ECO:0000313" key="4">
    <source>
        <dbReference type="EMBL" id="ETE70891.1"/>
    </source>
</evidence>
<protein>
    <submittedName>
        <fullName evidence="4">Uncharacterized protein</fullName>
    </submittedName>
</protein>
<dbReference type="GO" id="GO:0005794">
    <property type="term" value="C:Golgi apparatus"/>
    <property type="evidence" value="ECO:0007669"/>
    <property type="project" value="TreeGrafter"/>
</dbReference>
<proteinExistence type="predicted"/>
<accession>V8PA83</accession>